<dbReference type="InterPro" id="IPR007712">
    <property type="entry name" value="RelE/ParE_toxin"/>
</dbReference>
<evidence type="ECO:0008006" key="5">
    <source>
        <dbReference type="Google" id="ProtNLM"/>
    </source>
</evidence>
<comment type="caution">
    <text evidence="3">The sequence shown here is derived from an EMBL/GenBank/DDBJ whole genome shotgun (WGS) entry which is preliminary data.</text>
</comment>
<dbReference type="GO" id="GO:0006402">
    <property type="term" value="P:mRNA catabolic process"/>
    <property type="evidence" value="ECO:0007669"/>
    <property type="project" value="TreeGrafter"/>
</dbReference>
<dbReference type="Gene3D" id="3.30.2310.20">
    <property type="entry name" value="RelE-like"/>
    <property type="match status" value="1"/>
</dbReference>
<sequence>MKYISIYAKKFRKSIKKLERSGAFDLKETEKVMQKLIDSQKLESKHRDHFLTGEYEGCKECHIKNDLLLIYETDKEKSLITFVNIGSHQELFG</sequence>
<accession>A0A1G2PPM8</accession>
<dbReference type="Proteomes" id="UP000178646">
    <property type="component" value="Unassembled WGS sequence"/>
</dbReference>
<evidence type="ECO:0000313" key="4">
    <source>
        <dbReference type="Proteomes" id="UP000178646"/>
    </source>
</evidence>
<dbReference type="PANTHER" id="PTHR40588:SF1">
    <property type="entry name" value="MRNA INTERFERASE TOXIN YAFQ"/>
    <property type="match status" value="1"/>
</dbReference>
<dbReference type="GO" id="GO:0004521">
    <property type="term" value="F:RNA endonuclease activity"/>
    <property type="evidence" value="ECO:0007669"/>
    <property type="project" value="TreeGrafter"/>
</dbReference>
<dbReference type="SUPFAM" id="SSF143011">
    <property type="entry name" value="RelE-like"/>
    <property type="match status" value="1"/>
</dbReference>
<dbReference type="InterPro" id="IPR004386">
    <property type="entry name" value="Toxin_YafQ-like"/>
</dbReference>
<evidence type="ECO:0000256" key="2">
    <source>
        <dbReference type="PIRSR" id="PIRSR006156-1"/>
    </source>
</evidence>
<dbReference type="Pfam" id="PF15738">
    <property type="entry name" value="YafQ_toxin"/>
    <property type="match status" value="1"/>
</dbReference>
<proteinExistence type="predicted"/>
<dbReference type="NCBIfam" id="TIGR02385">
    <property type="entry name" value="RelE_StbE"/>
    <property type="match status" value="1"/>
</dbReference>
<keyword evidence="1" id="KW-1277">Toxin-antitoxin system</keyword>
<gene>
    <name evidence="3" type="ORF">A2W59_00635</name>
</gene>
<dbReference type="InterPro" id="IPR035093">
    <property type="entry name" value="RelE/ParE_toxin_dom_sf"/>
</dbReference>
<reference evidence="3 4" key="1">
    <citation type="journal article" date="2016" name="Nat. Commun.">
        <title>Thousands of microbial genomes shed light on interconnected biogeochemical processes in an aquifer system.</title>
        <authorList>
            <person name="Anantharaman K."/>
            <person name="Brown C.T."/>
            <person name="Hug L.A."/>
            <person name="Sharon I."/>
            <person name="Castelle C.J."/>
            <person name="Probst A.J."/>
            <person name="Thomas B.C."/>
            <person name="Singh A."/>
            <person name="Wilkins M.J."/>
            <person name="Karaoz U."/>
            <person name="Brodie E.L."/>
            <person name="Williams K.H."/>
            <person name="Hubbard S.S."/>
            <person name="Banfield J.F."/>
        </authorList>
    </citation>
    <scope>NUCLEOTIDE SEQUENCE [LARGE SCALE GENOMIC DNA]</scope>
</reference>
<dbReference type="AlphaFoldDB" id="A0A1G2PPM8"/>
<dbReference type="PIRSF" id="PIRSF006156">
    <property type="entry name" value="YafQ"/>
    <property type="match status" value="1"/>
</dbReference>
<dbReference type="EMBL" id="MHSU01000031">
    <property type="protein sequence ID" value="OHA49571.1"/>
    <property type="molecule type" value="Genomic_DNA"/>
</dbReference>
<name>A0A1G2PPM8_9BACT</name>
<dbReference type="GO" id="GO:0006415">
    <property type="term" value="P:translational termination"/>
    <property type="evidence" value="ECO:0007669"/>
    <property type="project" value="TreeGrafter"/>
</dbReference>
<feature type="active site" description="Proton donor" evidence="2">
    <location>
        <position position="88"/>
    </location>
</feature>
<organism evidence="3 4">
    <name type="scientific">Candidatus Terrybacteria bacterium RIFCSPHIGHO2_02_41_19</name>
    <dbReference type="NCBI Taxonomy" id="1802364"/>
    <lineage>
        <taxon>Bacteria</taxon>
        <taxon>Candidatus Terryibacteriota</taxon>
    </lineage>
</organism>
<evidence type="ECO:0000256" key="1">
    <source>
        <dbReference type="ARBA" id="ARBA00022649"/>
    </source>
</evidence>
<evidence type="ECO:0000313" key="3">
    <source>
        <dbReference type="EMBL" id="OHA49571.1"/>
    </source>
</evidence>
<dbReference type="PANTHER" id="PTHR40588">
    <property type="entry name" value="MRNA INTERFERASE TOXIN YAFQ"/>
    <property type="match status" value="1"/>
</dbReference>
<protein>
    <recommendedName>
        <fullName evidence="5">Addiction module toxin RelE</fullName>
    </recommendedName>
</protein>